<reference evidence="3" key="2">
    <citation type="journal article" name="Front. Microbiol.">
        <title>Degradative Capacity of Two Strains of Rhodonia placenta: From Phenotype to Genotype.</title>
        <authorList>
            <person name="Kolle M."/>
            <person name="Horta M.A.C."/>
            <person name="Nowrousian M."/>
            <person name="Ohm R.A."/>
            <person name="Benz J.P."/>
            <person name="Pilgard A."/>
        </authorList>
    </citation>
    <scope>NUCLEOTIDE SEQUENCE</scope>
    <source>
        <strain evidence="3">FPRL280</strain>
    </source>
</reference>
<feature type="region of interest" description="Disordered" evidence="2">
    <location>
        <begin position="1"/>
        <end position="74"/>
    </location>
</feature>
<dbReference type="AlphaFoldDB" id="A0A8H7U1I2"/>
<evidence type="ECO:0000313" key="4">
    <source>
        <dbReference type="Proteomes" id="UP000639403"/>
    </source>
</evidence>
<evidence type="ECO:0000313" key="3">
    <source>
        <dbReference type="EMBL" id="KAF9812310.1"/>
    </source>
</evidence>
<protein>
    <submittedName>
        <fullName evidence="3">Uncharacterized protein</fullName>
    </submittedName>
</protein>
<gene>
    <name evidence="3" type="ORF">IEO21_06252</name>
</gene>
<dbReference type="Proteomes" id="UP000639403">
    <property type="component" value="Unassembled WGS sequence"/>
</dbReference>
<organism evidence="3 4">
    <name type="scientific">Rhodonia placenta</name>
    <dbReference type="NCBI Taxonomy" id="104341"/>
    <lineage>
        <taxon>Eukaryota</taxon>
        <taxon>Fungi</taxon>
        <taxon>Dikarya</taxon>
        <taxon>Basidiomycota</taxon>
        <taxon>Agaricomycotina</taxon>
        <taxon>Agaricomycetes</taxon>
        <taxon>Polyporales</taxon>
        <taxon>Adustoporiaceae</taxon>
        <taxon>Rhodonia</taxon>
    </lineage>
</organism>
<reference evidence="3" key="1">
    <citation type="submission" date="2020-11" db="EMBL/GenBank/DDBJ databases">
        <authorList>
            <person name="Koelle M."/>
            <person name="Horta M.A.C."/>
            <person name="Nowrousian M."/>
            <person name="Ohm R.A."/>
            <person name="Benz P."/>
            <person name="Pilgard A."/>
        </authorList>
    </citation>
    <scope>NUCLEOTIDE SEQUENCE</scope>
    <source>
        <strain evidence="3">FPRL280</strain>
    </source>
</reference>
<name>A0A8H7U1I2_9APHY</name>
<feature type="coiled-coil region" evidence="1">
    <location>
        <begin position="84"/>
        <end position="111"/>
    </location>
</feature>
<feature type="compositionally biased region" description="Basic and acidic residues" evidence="2">
    <location>
        <begin position="1"/>
        <end position="17"/>
    </location>
</feature>
<sequence>MADDRRTTVERSTKAADADAAQSTRSHSRTFPRGDERQRVDPGRPQRAARNGDVPTQALPHSTARGVNVERQRHVGGSGQITRLRVEEMDRGSLEREVHRLRRNIKGHKDTQCKLTAEVEDLQRFLTATGSKLLDTTALLDERTSSLHAAEALLTKVDQHSDADVVRLVKNLNSYILQLSAQIVDSVPTKVHRDTNGPRRQHNLDKAAREAAGERVQRLAGEGLVRLLRSREYEEAAVCQIALQACIVLFSSRIINAWTFKDNSERQLFADVHERMQNSGKLPIIIVCAEADLDQRASRCLDDGEHYQGRIYGRCPIAPTLSSSSKTGC</sequence>
<keyword evidence="1" id="KW-0175">Coiled coil</keyword>
<evidence type="ECO:0000256" key="1">
    <source>
        <dbReference type="SAM" id="Coils"/>
    </source>
</evidence>
<comment type="caution">
    <text evidence="3">The sequence shown here is derived from an EMBL/GenBank/DDBJ whole genome shotgun (WGS) entry which is preliminary data.</text>
</comment>
<accession>A0A8H7U1I2</accession>
<proteinExistence type="predicted"/>
<evidence type="ECO:0000256" key="2">
    <source>
        <dbReference type="SAM" id="MobiDB-lite"/>
    </source>
</evidence>
<dbReference type="EMBL" id="JADOXO010000134">
    <property type="protein sequence ID" value="KAF9812310.1"/>
    <property type="molecule type" value="Genomic_DNA"/>
</dbReference>
<feature type="compositionally biased region" description="Basic and acidic residues" evidence="2">
    <location>
        <begin position="32"/>
        <end position="44"/>
    </location>
</feature>